<evidence type="ECO:0000313" key="8">
    <source>
        <dbReference type="Proteomes" id="UP000663828"/>
    </source>
</evidence>
<dbReference type="PANTHER" id="PTHR33307">
    <property type="entry name" value="ALPHA-RHAMNOSIDASE (EUROFUNG)"/>
    <property type="match status" value="1"/>
</dbReference>
<keyword evidence="8" id="KW-1185">Reference proteome</keyword>
<sequence length="957" mass="110099">MLYTYLIVTIVSTTLAFRLPAPFDIRIDYYKVDTTEDLVIHTPRPKFSWKLPVSSRRDIQQIAYQIQMKWHGNQWDSGQVVFNQSVRVLAWNEKDLQSLTHYQLRLRLWTTESNRSTFWTDWICFRTSIFNLHEYITKKNDDVQWIGSTEIYMNELRKEFNVTSESPIRTAVVLMSGLGYSELYFNGDKIDPSRKLDPGWTTYEKRSLFVSFDLTSKVKIGKNAVGVKLGNGWYSEEQYLLSTHSPPRLFFILHIVFENAQEMHIFSDQTWRGRQGSILHDSIYNGEMIDARYDRPDWSAVDFHDRLSLWLTPEIMPPPINTTSKGQYTFQDMPPIRVGDDALHFETDTSSIHMDGIQGALLYNGGVLRPISVSTPVSGVHIFDLGQNMVGWCRIRFHGSRGISVQVRHAEILTQPVISTGKSSEQLYVENLRSATQTDTYILRGDPNGELYEPRFTVHGFRYVSVFGSPNPLAINDIECSVVHSETTLIGYFSSSNIVINQIQHNIQWGQLNNLMSIPTDCPQRDERKGWLGDAALSIDEALYNFDLMKFYLNFLNLIVDIQHADGSIPDTVPFTSGSYPSDPNWGTALPTIVWQLYRHYHDRDVLQNYYKTIRAYIESVRAGYNQTGLIKLDYHYGDWVPPPPQSMTNVHLISSYAFLHDVFLLINISQILGMDEDAKIYSDLYQQLAEEFHHVFYTSAAGYYADGMQAAQILALALPNVVPIDIREHVIQYLVKDIHDQGKHLTTGIISTAQLFRVLSDNGHHDLSLELISTITYPSYGYMFNNPYENATTLWELWDAPFEGAGMNSRNHIMFGSVGSWFYSHLVGIDYQSDLIIIRPRMVSERKKYLLDRVACQLSTLHGLVHISYTRNENDTFANSILLRITIPSNARSKLIFEPLFPHARCIMLTEGDRVIWHDALDAIVDKDQTVFYDSNEQLLTVQTTSGHYEYQAFWI</sequence>
<dbReference type="Gene3D" id="1.50.10.10">
    <property type="match status" value="1"/>
</dbReference>
<dbReference type="EC" id="3.2.1.40" evidence="2"/>
<reference evidence="7" key="1">
    <citation type="submission" date="2021-02" db="EMBL/GenBank/DDBJ databases">
        <authorList>
            <person name="Nowell W R."/>
        </authorList>
    </citation>
    <scope>NUCLEOTIDE SEQUENCE</scope>
</reference>
<feature type="domain" description="Bacterial alpha-L-rhamnosidase N-terminal" evidence="5">
    <location>
        <begin position="168"/>
        <end position="338"/>
    </location>
</feature>
<dbReference type="InterPro" id="IPR035396">
    <property type="entry name" value="Bac_rhamnosid6H"/>
</dbReference>
<dbReference type="GO" id="GO:0005975">
    <property type="term" value="P:carbohydrate metabolic process"/>
    <property type="evidence" value="ECO:0007669"/>
    <property type="project" value="InterPro"/>
</dbReference>
<comment type="caution">
    <text evidence="7">The sequence shown here is derived from an EMBL/GenBank/DDBJ whole genome shotgun (WGS) entry which is preliminary data.</text>
</comment>
<dbReference type="Proteomes" id="UP000663828">
    <property type="component" value="Unassembled WGS sequence"/>
</dbReference>
<dbReference type="Pfam" id="PF05592">
    <property type="entry name" value="Bac_rhamnosid"/>
    <property type="match status" value="1"/>
</dbReference>
<dbReference type="InterPro" id="IPR013737">
    <property type="entry name" value="Bac_rhamnosid_N"/>
</dbReference>
<keyword evidence="3" id="KW-0732">Signal</keyword>
<protein>
    <recommendedName>
        <fullName evidence="2">alpha-L-rhamnosidase</fullName>
        <ecNumber evidence="2">3.2.1.40</ecNumber>
    </recommendedName>
</protein>
<feature type="signal peptide" evidence="3">
    <location>
        <begin position="1"/>
        <end position="16"/>
    </location>
</feature>
<name>A0A813UWZ2_ADIRI</name>
<evidence type="ECO:0000256" key="3">
    <source>
        <dbReference type="SAM" id="SignalP"/>
    </source>
</evidence>
<feature type="domain" description="Alpha-L-rhamnosidase six-hairpin glycosidase" evidence="6">
    <location>
        <begin position="490"/>
        <end position="826"/>
    </location>
</feature>
<feature type="domain" description="Alpha-L-rhamnosidase concanavalin-like" evidence="4">
    <location>
        <begin position="378"/>
        <end position="484"/>
    </location>
</feature>
<accession>A0A813UWZ2</accession>
<gene>
    <name evidence="7" type="ORF">XAT740_LOCUS4553</name>
</gene>
<dbReference type="InterPro" id="IPR008902">
    <property type="entry name" value="Rhamnosid_concanavalin"/>
</dbReference>
<feature type="chain" id="PRO_5033007745" description="alpha-L-rhamnosidase" evidence="3">
    <location>
        <begin position="17"/>
        <end position="957"/>
    </location>
</feature>
<evidence type="ECO:0000259" key="6">
    <source>
        <dbReference type="Pfam" id="PF17389"/>
    </source>
</evidence>
<dbReference type="GO" id="GO:0030596">
    <property type="term" value="F:alpha-L-rhamnosidase activity"/>
    <property type="evidence" value="ECO:0007669"/>
    <property type="project" value="UniProtKB-EC"/>
</dbReference>
<proteinExistence type="predicted"/>
<dbReference type="Gene3D" id="2.60.120.260">
    <property type="entry name" value="Galactose-binding domain-like"/>
    <property type="match status" value="2"/>
</dbReference>
<dbReference type="PANTHER" id="PTHR33307:SF6">
    <property type="entry name" value="ALPHA-RHAMNOSIDASE (EUROFUNG)-RELATED"/>
    <property type="match status" value="1"/>
</dbReference>
<evidence type="ECO:0000259" key="5">
    <source>
        <dbReference type="Pfam" id="PF08531"/>
    </source>
</evidence>
<dbReference type="SUPFAM" id="SSF48208">
    <property type="entry name" value="Six-hairpin glycosidases"/>
    <property type="match status" value="1"/>
</dbReference>
<dbReference type="Pfam" id="PF25788">
    <property type="entry name" value="Ig_Rha78A_N"/>
    <property type="match status" value="1"/>
</dbReference>
<dbReference type="InterPro" id="IPR012341">
    <property type="entry name" value="6hp_glycosidase-like_sf"/>
</dbReference>
<organism evidence="7 8">
    <name type="scientific">Adineta ricciae</name>
    <name type="common">Rotifer</name>
    <dbReference type="NCBI Taxonomy" id="249248"/>
    <lineage>
        <taxon>Eukaryota</taxon>
        <taxon>Metazoa</taxon>
        <taxon>Spiralia</taxon>
        <taxon>Gnathifera</taxon>
        <taxon>Rotifera</taxon>
        <taxon>Eurotatoria</taxon>
        <taxon>Bdelloidea</taxon>
        <taxon>Adinetida</taxon>
        <taxon>Adinetidae</taxon>
        <taxon>Adineta</taxon>
    </lineage>
</organism>
<dbReference type="EMBL" id="CAJNOR010000188">
    <property type="protein sequence ID" value="CAF0832835.1"/>
    <property type="molecule type" value="Genomic_DNA"/>
</dbReference>
<dbReference type="Gene3D" id="2.60.40.10">
    <property type="entry name" value="Immunoglobulins"/>
    <property type="match status" value="1"/>
</dbReference>
<evidence type="ECO:0000313" key="7">
    <source>
        <dbReference type="EMBL" id="CAF0832835.1"/>
    </source>
</evidence>
<dbReference type="InterPro" id="IPR013783">
    <property type="entry name" value="Ig-like_fold"/>
</dbReference>
<dbReference type="AlphaFoldDB" id="A0A813UWZ2"/>
<dbReference type="Pfam" id="PF08531">
    <property type="entry name" value="Bac_rhamnosid_N"/>
    <property type="match status" value="1"/>
</dbReference>
<evidence type="ECO:0000256" key="2">
    <source>
        <dbReference type="ARBA" id="ARBA00012652"/>
    </source>
</evidence>
<dbReference type="Pfam" id="PF17389">
    <property type="entry name" value="Bac_rhamnosid6H"/>
    <property type="match status" value="1"/>
</dbReference>
<dbReference type="InterPro" id="IPR016007">
    <property type="entry name" value="Alpha_rhamnosid"/>
</dbReference>
<dbReference type="InterPro" id="IPR008928">
    <property type="entry name" value="6-hairpin_glycosidase_sf"/>
</dbReference>
<evidence type="ECO:0000259" key="4">
    <source>
        <dbReference type="Pfam" id="PF05592"/>
    </source>
</evidence>
<evidence type="ECO:0000256" key="1">
    <source>
        <dbReference type="ARBA" id="ARBA00001445"/>
    </source>
</evidence>
<comment type="catalytic activity">
    <reaction evidence="1">
        <text>Hydrolysis of terminal non-reducing alpha-L-rhamnose residues in alpha-L-rhamnosides.</text>
        <dbReference type="EC" id="3.2.1.40"/>
    </reaction>
</comment>